<name>A0A365YA19_9MICC</name>
<accession>A0A365YA19</accession>
<protein>
    <submittedName>
        <fullName evidence="1">Uncharacterized protein</fullName>
    </submittedName>
</protein>
<sequence>MNRIERVAQKVESLLGNVVDDLEFTNLVERLNASLTDEQTESWTVMAGTSPDADATVFSDGSYCSGWYPGKNAHLAEAW</sequence>
<comment type="caution">
    <text evidence="1">The sequence shown here is derived from an EMBL/GenBank/DDBJ whole genome shotgun (WGS) entry which is preliminary data.</text>
</comment>
<proteinExistence type="predicted"/>
<keyword evidence="2" id="KW-1185">Reference proteome</keyword>
<dbReference type="AlphaFoldDB" id="A0A365YA19"/>
<gene>
    <name evidence="1" type="ORF">C1H84_16255</name>
</gene>
<dbReference type="Proteomes" id="UP000252167">
    <property type="component" value="Unassembled WGS sequence"/>
</dbReference>
<evidence type="ECO:0000313" key="1">
    <source>
        <dbReference type="EMBL" id="RBL99236.1"/>
    </source>
</evidence>
<dbReference type="EMBL" id="POAF01000009">
    <property type="protein sequence ID" value="RBL99236.1"/>
    <property type="molecule type" value="Genomic_DNA"/>
</dbReference>
<dbReference type="RefSeq" id="WP_113607988.1">
    <property type="nucleotide sequence ID" value="NZ_POAF01000009.1"/>
</dbReference>
<organism evidence="1 2">
    <name type="scientific">Glutamicibacter soli</name>
    <dbReference type="NCBI Taxonomy" id="453836"/>
    <lineage>
        <taxon>Bacteria</taxon>
        <taxon>Bacillati</taxon>
        <taxon>Actinomycetota</taxon>
        <taxon>Actinomycetes</taxon>
        <taxon>Micrococcales</taxon>
        <taxon>Micrococcaceae</taxon>
        <taxon>Glutamicibacter</taxon>
    </lineage>
</organism>
<reference evidence="1 2" key="1">
    <citation type="submission" date="2018-01" db="EMBL/GenBank/DDBJ databases">
        <title>Glutamicibacter soli strain NHPC-3 Whole genome sequence and assembly.</title>
        <authorList>
            <person name="Choudhury P."/>
            <person name="Gupta D."/>
            <person name="Sengupta K."/>
            <person name="Jawed A."/>
            <person name="Sultana N."/>
            <person name="Saha P."/>
        </authorList>
    </citation>
    <scope>NUCLEOTIDE SEQUENCE [LARGE SCALE GENOMIC DNA]</scope>
    <source>
        <strain evidence="1 2">NHPC-3</strain>
    </source>
</reference>
<evidence type="ECO:0000313" key="2">
    <source>
        <dbReference type="Proteomes" id="UP000252167"/>
    </source>
</evidence>